<feature type="domain" description="ParB-like N-terminal" evidence="1">
    <location>
        <begin position="23"/>
        <end position="79"/>
    </location>
</feature>
<reference evidence="2" key="1">
    <citation type="journal article" date="2015" name="Nature">
        <title>Complex archaea that bridge the gap between prokaryotes and eukaryotes.</title>
        <authorList>
            <person name="Spang A."/>
            <person name="Saw J.H."/>
            <person name="Jorgensen S.L."/>
            <person name="Zaremba-Niedzwiedzka K."/>
            <person name="Martijn J."/>
            <person name="Lind A.E."/>
            <person name="van Eijk R."/>
            <person name="Schleper C."/>
            <person name="Guy L."/>
            <person name="Ettema T.J."/>
        </authorList>
    </citation>
    <scope>NUCLEOTIDE SEQUENCE</scope>
</reference>
<sequence>MEETLSLKEISKYETRIPLDLIRKDEPLSLERLTKEIKKEGIKEPITIRIREDGSRIVWDGLHRLIVAQDLGIKEIPVIYI</sequence>
<evidence type="ECO:0000313" key="2">
    <source>
        <dbReference type="EMBL" id="KKN33633.1"/>
    </source>
</evidence>
<dbReference type="Gene3D" id="3.90.1530.10">
    <property type="entry name" value="Conserved hypothetical protein from pyrococcus furiosus pfu- 392566-001, ParB domain"/>
    <property type="match status" value="1"/>
</dbReference>
<organism evidence="2">
    <name type="scientific">marine sediment metagenome</name>
    <dbReference type="NCBI Taxonomy" id="412755"/>
    <lineage>
        <taxon>unclassified sequences</taxon>
        <taxon>metagenomes</taxon>
        <taxon>ecological metagenomes</taxon>
    </lineage>
</organism>
<protein>
    <recommendedName>
        <fullName evidence="1">ParB-like N-terminal domain-containing protein</fullName>
    </recommendedName>
</protein>
<name>A0A0F9SWJ0_9ZZZZ</name>
<dbReference type="EMBL" id="LAZR01002162">
    <property type="protein sequence ID" value="KKN33633.1"/>
    <property type="molecule type" value="Genomic_DNA"/>
</dbReference>
<dbReference type="AlphaFoldDB" id="A0A0F9SWJ0"/>
<dbReference type="InterPro" id="IPR036086">
    <property type="entry name" value="ParB/Sulfiredoxin_sf"/>
</dbReference>
<dbReference type="SUPFAM" id="SSF110849">
    <property type="entry name" value="ParB/Sulfiredoxin"/>
    <property type="match status" value="1"/>
</dbReference>
<dbReference type="InterPro" id="IPR003115">
    <property type="entry name" value="ParB_N"/>
</dbReference>
<proteinExistence type="predicted"/>
<accession>A0A0F9SWJ0</accession>
<dbReference type="Pfam" id="PF02195">
    <property type="entry name" value="ParB_N"/>
    <property type="match status" value="1"/>
</dbReference>
<gene>
    <name evidence="2" type="ORF">LCGC14_0801710</name>
</gene>
<comment type="caution">
    <text evidence="2">The sequence shown here is derived from an EMBL/GenBank/DDBJ whole genome shotgun (WGS) entry which is preliminary data.</text>
</comment>
<evidence type="ECO:0000259" key="1">
    <source>
        <dbReference type="Pfam" id="PF02195"/>
    </source>
</evidence>